<dbReference type="InterPro" id="IPR012318">
    <property type="entry name" value="HTH_CRP"/>
</dbReference>
<dbReference type="SMART" id="SM00100">
    <property type="entry name" value="cNMP"/>
    <property type="match status" value="1"/>
</dbReference>
<dbReference type="InterPro" id="IPR036390">
    <property type="entry name" value="WH_DNA-bd_sf"/>
</dbReference>
<evidence type="ECO:0000313" key="7">
    <source>
        <dbReference type="Proteomes" id="UP000824007"/>
    </source>
</evidence>
<sequence length="230" mass="25704">MDHRFLTQTALFRGYEEKELPGLLQKLNSRVKTFEKGQVIFHAGETVSEFGLILEGSVQIEALDLFGRRSILGIVQKGGVFGESYACIPDQQLLVDAVAGEDASVLFLSVPSLLSAGAAGGRNAVLLQNLLSITARKNLGLSMRIFHSSPKKIRDRLYSYFSEQAAVHGSTHFSIPLDRQQLADYLGTERTALSRELGRMKREGLIDFRKREFRIYPERGEAARFQDPQD</sequence>
<dbReference type="EMBL" id="DXDD01000157">
    <property type="protein sequence ID" value="HIY61544.1"/>
    <property type="molecule type" value="Genomic_DNA"/>
</dbReference>
<dbReference type="InterPro" id="IPR050397">
    <property type="entry name" value="Env_Response_Regulators"/>
</dbReference>
<dbReference type="InterPro" id="IPR000595">
    <property type="entry name" value="cNMP-bd_dom"/>
</dbReference>
<keyword evidence="1" id="KW-0805">Transcription regulation</keyword>
<accession>A0A9D1YRD9</accession>
<dbReference type="Proteomes" id="UP000824007">
    <property type="component" value="Unassembled WGS sequence"/>
</dbReference>
<dbReference type="GO" id="GO:0003677">
    <property type="term" value="F:DNA binding"/>
    <property type="evidence" value="ECO:0007669"/>
    <property type="project" value="UniProtKB-KW"/>
</dbReference>
<keyword evidence="2" id="KW-0238">DNA-binding</keyword>
<proteinExistence type="predicted"/>
<dbReference type="PROSITE" id="PS50042">
    <property type="entry name" value="CNMP_BINDING_3"/>
    <property type="match status" value="1"/>
</dbReference>
<dbReference type="SUPFAM" id="SSF46785">
    <property type="entry name" value="Winged helix' DNA-binding domain"/>
    <property type="match status" value="1"/>
</dbReference>
<dbReference type="Pfam" id="PF00027">
    <property type="entry name" value="cNMP_binding"/>
    <property type="match status" value="1"/>
</dbReference>
<dbReference type="SMART" id="SM00419">
    <property type="entry name" value="HTH_CRP"/>
    <property type="match status" value="1"/>
</dbReference>
<dbReference type="PRINTS" id="PR00034">
    <property type="entry name" value="HTHCRP"/>
</dbReference>
<evidence type="ECO:0000313" key="6">
    <source>
        <dbReference type="EMBL" id="HIY61544.1"/>
    </source>
</evidence>
<comment type="caution">
    <text evidence="6">The sequence shown here is derived from an EMBL/GenBank/DDBJ whole genome shotgun (WGS) entry which is preliminary data.</text>
</comment>
<gene>
    <name evidence="6" type="ORF">H9831_12840</name>
</gene>
<name>A0A9D1YRD9_9FIRM</name>
<dbReference type="InterPro" id="IPR014710">
    <property type="entry name" value="RmlC-like_jellyroll"/>
</dbReference>
<dbReference type="PROSITE" id="PS51063">
    <property type="entry name" value="HTH_CRP_2"/>
    <property type="match status" value="1"/>
</dbReference>
<dbReference type="Gene3D" id="2.60.120.10">
    <property type="entry name" value="Jelly Rolls"/>
    <property type="match status" value="1"/>
</dbReference>
<feature type="domain" description="HTH crp-type" evidence="5">
    <location>
        <begin position="151"/>
        <end position="219"/>
    </location>
</feature>
<dbReference type="CDD" id="cd00038">
    <property type="entry name" value="CAP_ED"/>
    <property type="match status" value="1"/>
</dbReference>
<organism evidence="6 7">
    <name type="scientific">Candidatus Eisenbergiella pullistercoris</name>
    <dbReference type="NCBI Taxonomy" id="2838555"/>
    <lineage>
        <taxon>Bacteria</taxon>
        <taxon>Bacillati</taxon>
        <taxon>Bacillota</taxon>
        <taxon>Clostridia</taxon>
        <taxon>Lachnospirales</taxon>
        <taxon>Lachnospiraceae</taxon>
        <taxon>Eisenbergiella</taxon>
    </lineage>
</organism>
<evidence type="ECO:0000259" key="5">
    <source>
        <dbReference type="PROSITE" id="PS51063"/>
    </source>
</evidence>
<dbReference type="AlphaFoldDB" id="A0A9D1YRD9"/>
<evidence type="ECO:0000256" key="1">
    <source>
        <dbReference type="ARBA" id="ARBA00023015"/>
    </source>
</evidence>
<dbReference type="PANTHER" id="PTHR24567">
    <property type="entry name" value="CRP FAMILY TRANSCRIPTIONAL REGULATORY PROTEIN"/>
    <property type="match status" value="1"/>
</dbReference>
<evidence type="ECO:0000256" key="3">
    <source>
        <dbReference type="ARBA" id="ARBA00023163"/>
    </source>
</evidence>
<reference evidence="6" key="2">
    <citation type="submission" date="2021-04" db="EMBL/GenBank/DDBJ databases">
        <authorList>
            <person name="Gilroy R."/>
        </authorList>
    </citation>
    <scope>NUCLEOTIDE SEQUENCE</scope>
    <source>
        <strain evidence="6">ChiSxjej3B15-24422</strain>
    </source>
</reference>
<dbReference type="GO" id="GO:0005829">
    <property type="term" value="C:cytosol"/>
    <property type="evidence" value="ECO:0007669"/>
    <property type="project" value="TreeGrafter"/>
</dbReference>
<dbReference type="PANTHER" id="PTHR24567:SF58">
    <property type="entry name" value="CYCLIC AMP-BINDING REGULATORY PROTEIN"/>
    <property type="match status" value="1"/>
</dbReference>
<reference evidence="6" key="1">
    <citation type="journal article" date="2021" name="PeerJ">
        <title>Extensive microbial diversity within the chicken gut microbiome revealed by metagenomics and culture.</title>
        <authorList>
            <person name="Gilroy R."/>
            <person name="Ravi A."/>
            <person name="Getino M."/>
            <person name="Pursley I."/>
            <person name="Horton D.L."/>
            <person name="Alikhan N.F."/>
            <person name="Baker D."/>
            <person name="Gharbi K."/>
            <person name="Hall N."/>
            <person name="Watson M."/>
            <person name="Adriaenssens E.M."/>
            <person name="Foster-Nyarko E."/>
            <person name="Jarju S."/>
            <person name="Secka A."/>
            <person name="Antonio M."/>
            <person name="Oren A."/>
            <person name="Chaudhuri R.R."/>
            <person name="La Ragione R."/>
            <person name="Hildebrand F."/>
            <person name="Pallen M.J."/>
        </authorList>
    </citation>
    <scope>NUCLEOTIDE SEQUENCE</scope>
    <source>
        <strain evidence="6">ChiSxjej3B15-24422</strain>
    </source>
</reference>
<evidence type="ECO:0000259" key="4">
    <source>
        <dbReference type="PROSITE" id="PS50042"/>
    </source>
</evidence>
<dbReference type="SUPFAM" id="SSF51206">
    <property type="entry name" value="cAMP-binding domain-like"/>
    <property type="match status" value="1"/>
</dbReference>
<feature type="domain" description="Cyclic nucleotide-binding" evidence="4">
    <location>
        <begin position="11"/>
        <end position="83"/>
    </location>
</feature>
<dbReference type="InterPro" id="IPR018490">
    <property type="entry name" value="cNMP-bd_dom_sf"/>
</dbReference>
<dbReference type="GO" id="GO:0003700">
    <property type="term" value="F:DNA-binding transcription factor activity"/>
    <property type="evidence" value="ECO:0007669"/>
    <property type="project" value="TreeGrafter"/>
</dbReference>
<evidence type="ECO:0000256" key="2">
    <source>
        <dbReference type="ARBA" id="ARBA00023125"/>
    </source>
</evidence>
<keyword evidence="3" id="KW-0804">Transcription</keyword>
<protein>
    <submittedName>
        <fullName evidence="6">Crp/Fnr family transcriptional regulator</fullName>
    </submittedName>
</protein>
<dbReference type="Pfam" id="PF13545">
    <property type="entry name" value="HTH_Crp_2"/>
    <property type="match status" value="1"/>
</dbReference>